<evidence type="ECO:0000313" key="1">
    <source>
        <dbReference type="EMBL" id="MBB5038368.1"/>
    </source>
</evidence>
<dbReference type="InterPro" id="IPR007711">
    <property type="entry name" value="HigB-1"/>
</dbReference>
<accession>A0A7W7YLG0</accession>
<dbReference type="Gene3D" id="3.30.2310.20">
    <property type="entry name" value="RelE-like"/>
    <property type="match status" value="1"/>
</dbReference>
<evidence type="ECO:0000313" key="2">
    <source>
        <dbReference type="Proteomes" id="UP000534294"/>
    </source>
</evidence>
<comment type="caution">
    <text evidence="1">The sequence shown here is derived from an EMBL/GenBank/DDBJ whole genome shotgun (WGS) entry which is preliminary data.</text>
</comment>
<name>A0A7W7YLG0_9BACT</name>
<dbReference type="SUPFAM" id="SSF143011">
    <property type="entry name" value="RelE-like"/>
    <property type="match status" value="1"/>
</dbReference>
<proteinExistence type="predicted"/>
<dbReference type="EMBL" id="JACHIF010000005">
    <property type="protein sequence ID" value="MBB5038368.1"/>
    <property type="molecule type" value="Genomic_DNA"/>
</dbReference>
<keyword evidence="2" id="KW-1185">Reference proteome</keyword>
<sequence length="93" mass="10990">MIHSFACDKTKRLFELEKVRAFPPDIQRTALRKLVLLHAVTELPHLRVPPGNRLEALKGNRKGQHSIRINDQWRICFRWETDGPHEVEIVDYH</sequence>
<dbReference type="InterPro" id="IPR035093">
    <property type="entry name" value="RelE/ParE_toxin_dom_sf"/>
</dbReference>
<organism evidence="1 2">
    <name type="scientific">Prosthecobacter dejongeii</name>
    <dbReference type="NCBI Taxonomy" id="48465"/>
    <lineage>
        <taxon>Bacteria</taxon>
        <taxon>Pseudomonadati</taxon>
        <taxon>Verrucomicrobiota</taxon>
        <taxon>Verrucomicrobiia</taxon>
        <taxon>Verrucomicrobiales</taxon>
        <taxon>Verrucomicrobiaceae</taxon>
        <taxon>Prosthecobacter</taxon>
    </lineage>
</organism>
<dbReference type="Proteomes" id="UP000534294">
    <property type="component" value="Unassembled WGS sequence"/>
</dbReference>
<gene>
    <name evidence="1" type="ORF">HNQ64_002631</name>
</gene>
<dbReference type="AlphaFoldDB" id="A0A7W7YLG0"/>
<dbReference type="Pfam" id="PF05015">
    <property type="entry name" value="HigB-like_toxin"/>
    <property type="match status" value="1"/>
</dbReference>
<dbReference type="RefSeq" id="WP_184209130.1">
    <property type="nucleotide sequence ID" value="NZ_JACHIF010000005.1"/>
</dbReference>
<dbReference type="PANTHER" id="PTHR40266:SF2">
    <property type="entry name" value="TOXIN HIGB-1"/>
    <property type="match status" value="1"/>
</dbReference>
<dbReference type="PANTHER" id="PTHR40266">
    <property type="entry name" value="TOXIN HIGB-1"/>
    <property type="match status" value="1"/>
</dbReference>
<reference evidence="1 2" key="1">
    <citation type="submission" date="2020-08" db="EMBL/GenBank/DDBJ databases">
        <title>Genomic Encyclopedia of Type Strains, Phase IV (KMG-IV): sequencing the most valuable type-strain genomes for metagenomic binning, comparative biology and taxonomic classification.</title>
        <authorList>
            <person name="Goeker M."/>
        </authorList>
    </citation>
    <scope>NUCLEOTIDE SEQUENCE [LARGE SCALE GENOMIC DNA]</scope>
    <source>
        <strain evidence="1 2">DSM 12251</strain>
    </source>
</reference>
<protein>
    <submittedName>
        <fullName evidence="1">Proteic killer suppression protein</fullName>
    </submittedName>
</protein>